<dbReference type="PROSITE" id="PS51257">
    <property type="entry name" value="PROKAR_LIPOPROTEIN"/>
    <property type="match status" value="1"/>
</dbReference>
<keyword evidence="1" id="KW-0732">Signal</keyword>
<dbReference type="RefSeq" id="WP_187571201.1">
    <property type="nucleotide sequence ID" value="NZ_CP060711.1"/>
</dbReference>
<evidence type="ECO:0000313" key="2">
    <source>
        <dbReference type="EMBL" id="QNN47456.1"/>
    </source>
</evidence>
<dbReference type="Proteomes" id="UP000515977">
    <property type="component" value="Chromosome"/>
</dbReference>
<dbReference type="KEGG" id="tbv:H9L17_04780"/>
<dbReference type="EMBL" id="CP060711">
    <property type="protein sequence ID" value="QNN47456.1"/>
    <property type="molecule type" value="Genomic_DNA"/>
</dbReference>
<proteinExistence type="predicted"/>
<protein>
    <recommendedName>
        <fullName evidence="4">Lipoprotein</fullName>
    </recommendedName>
</protein>
<organism evidence="2 3">
    <name type="scientific">Thermomonas brevis</name>
    <dbReference type="NCBI Taxonomy" id="215691"/>
    <lineage>
        <taxon>Bacteria</taxon>
        <taxon>Pseudomonadati</taxon>
        <taxon>Pseudomonadota</taxon>
        <taxon>Gammaproteobacteria</taxon>
        <taxon>Lysobacterales</taxon>
        <taxon>Lysobacteraceae</taxon>
        <taxon>Thermomonas</taxon>
    </lineage>
</organism>
<keyword evidence="3" id="KW-1185">Reference proteome</keyword>
<evidence type="ECO:0000313" key="3">
    <source>
        <dbReference type="Proteomes" id="UP000515977"/>
    </source>
</evidence>
<feature type="signal peptide" evidence="1">
    <location>
        <begin position="1"/>
        <end position="19"/>
    </location>
</feature>
<dbReference type="AlphaFoldDB" id="A0A7G9QVT1"/>
<sequence length="142" mass="14584">MIRIATLLALALLTGCASASQDPAPAASPAADAPAQAAAGEARILTLGVGESAALADGSRLTYRQLVDDSRCAPDVQCVWAGDAEILLRWQPAKGGGASEASLHTSPLQGRQTEAVFGPHRVHLETLERGVAPKATLRISGH</sequence>
<name>A0A7G9QVT1_9GAMM</name>
<feature type="chain" id="PRO_5028868826" description="Lipoprotein" evidence="1">
    <location>
        <begin position="20"/>
        <end position="142"/>
    </location>
</feature>
<reference evidence="2 3" key="1">
    <citation type="submission" date="2020-08" db="EMBL/GenBank/DDBJ databases">
        <title>Genome sequence of Thermomonas brevis KACC 16975T.</title>
        <authorList>
            <person name="Hyun D.-W."/>
            <person name="Bae J.-W."/>
        </authorList>
    </citation>
    <scope>NUCLEOTIDE SEQUENCE [LARGE SCALE GENOMIC DNA]</scope>
    <source>
        <strain evidence="2 3">KACC 16975</strain>
    </source>
</reference>
<evidence type="ECO:0008006" key="4">
    <source>
        <dbReference type="Google" id="ProtNLM"/>
    </source>
</evidence>
<accession>A0A7G9QVT1</accession>
<evidence type="ECO:0000256" key="1">
    <source>
        <dbReference type="SAM" id="SignalP"/>
    </source>
</evidence>
<gene>
    <name evidence="2" type="ORF">H9L17_04780</name>
</gene>